<keyword evidence="1" id="KW-0812">Transmembrane</keyword>
<sequence>MKSFSKSITIFMVLAIVIGISLRLIPTTVSGKPFSTDIWPLITLSQTLYSNPWHRIWDDSVFKGHHNKWPAVIFEGAIYTSVTGLDVEFFFRYVGVLITQLIVMLSFFSFVKRRLGVAPALMSLYALTSLPSLIVFTSATLKEVYSYPFAALLLLILFSRGYKLRKYFLLTLTAIALVASHPLTPLIVIAFIASYIFAIFVDYVKGGFRALELSGVRSLSASLILVTAIYILYMALYGSRGLIYRFSLGDYAKLGIIAISIYGWYFLVGKDAIYFLPFMALGVTGLFISMSHRLINSTLAMYIAPAVIMLAPAIRRMWCRDIYIILSSISLPILVSMLYIATTPVLMSILHRVLNCALVTAVAAVVYFAWRGGMLRIYAVVATLIGVALSIATAINIAVGMDPLVYYWRYSEGEVQGILTIARYMDYKGICGDSKIFYFVGHSIEVDIVCGLELFQSSRIERPMVLYIDNLRYGYVLSPIDIYPIYNFSKVLEKVSLVYNSDVVYALN</sequence>
<keyword evidence="1" id="KW-1133">Transmembrane helix</keyword>
<organism evidence="2">
    <name type="scientific">Ignisphaera aggregans</name>
    <dbReference type="NCBI Taxonomy" id="334771"/>
    <lineage>
        <taxon>Archaea</taxon>
        <taxon>Thermoproteota</taxon>
        <taxon>Thermoprotei</taxon>
        <taxon>Desulfurococcales</taxon>
        <taxon>Desulfurococcaceae</taxon>
        <taxon>Ignisphaera</taxon>
    </lineage>
</organism>
<feature type="transmembrane region" description="Helical" evidence="1">
    <location>
        <begin position="353"/>
        <end position="370"/>
    </location>
</feature>
<keyword evidence="1" id="KW-0472">Membrane</keyword>
<dbReference type="AlphaFoldDB" id="A0A7C5XML7"/>
<evidence type="ECO:0008006" key="3">
    <source>
        <dbReference type="Google" id="ProtNLM"/>
    </source>
</evidence>
<protein>
    <recommendedName>
        <fullName evidence="3">Glycosyltransferase RgtA/B/C/D-like domain-containing protein</fullName>
    </recommendedName>
</protein>
<feature type="transmembrane region" description="Helical" evidence="1">
    <location>
        <begin position="90"/>
        <end position="111"/>
    </location>
</feature>
<feature type="transmembrane region" description="Helical" evidence="1">
    <location>
        <begin position="218"/>
        <end position="236"/>
    </location>
</feature>
<feature type="transmembrane region" description="Helical" evidence="1">
    <location>
        <begin position="273"/>
        <end position="292"/>
    </location>
</feature>
<dbReference type="EMBL" id="DRZI01000183">
    <property type="protein sequence ID" value="HHP81868.1"/>
    <property type="molecule type" value="Genomic_DNA"/>
</dbReference>
<proteinExistence type="predicted"/>
<comment type="caution">
    <text evidence="2">The sequence shown here is derived from an EMBL/GenBank/DDBJ whole genome shotgun (WGS) entry which is preliminary data.</text>
</comment>
<feature type="transmembrane region" description="Helical" evidence="1">
    <location>
        <begin position="7"/>
        <end position="25"/>
    </location>
</feature>
<feature type="transmembrane region" description="Helical" evidence="1">
    <location>
        <begin position="322"/>
        <end position="341"/>
    </location>
</feature>
<evidence type="ECO:0000256" key="1">
    <source>
        <dbReference type="SAM" id="Phobius"/>
    </source>
</evidence>
<gene>
    <name evidence="2" type="ORF">ENM84_04300</name>
</gene>
<reference evidence="2" key="1">
    <citation type="journal article" date="2020" name="mSystems">
        <title>Genome- and Community-Level Interaction Insights into Carbon Utilization and Element Cycling Functions of Hydrothermarchaeota in Hydrothermal Sediment.</title>
        <authorList>
            <person name="Zhou Z."/>
            <person name="Liu Y."/>
            <person name="Xu W."/>
            <person name="Pan J."/>
            <person name="Luo Z.H."/>
            <person name="Li M."/>
        </authorList>
    </citation>
    <scope>NUCLEOTIDE SEQUENCE [LARGE SCALE GENOMIC DNA]</scope>
    <source>
        <strain evidence="2">SpSt-1121</strain>
    </source>
</reference>
<evidence type="ECO:0000313" key="2">
    <source>
        <dbReference type="EMBL" id="HHP81868.1"/>
    </source>
</evidence>
<name>A0A7C5XML7_9CREN</name>
<accession>A0A7C5XML7</accession>
<feature type="transmembrane region" description="Helical" evidence="1">
    <location>
        <begin position="145"/>
        <end position="162"/>
    </location>
</feature>
<feature type="transmembrane region" description="Helical" evidence="1">
    <location>
        <begin position="376"/>
        <end position="399"/>
    </location>
</feature>
<feature type="transmembrane region" description="Helical" evidence="1">
    <location>
        <begin position="169"/>
        <end position="198"/>
    </location>
</feature>
<feature type="transmembrane region" description="Helical" evidence="1">
    <location>
        <begin position="248"/>
        <end position="267"/>
    </location>
</feature>
<feature type="transmembrane region" description="Helical" evidence="1">
    <location>
        <begin position="118"/>
        <end position="139"/>
    </location>
</feature>